<dbReference type="Proteomes" id="UP000242474">
    <property type="component" value="Unassembled WGS sequence"/>
</dbReference>
<protein>
    <submittedName>
        <fullName evidence="3">Uncharacterized protein</fullName>
    </submittedName>
</protein>
<dbReference type="AlphaFoldDB" id="A0A2G5BJZ3"/>
<feature type="region of interest" description="Disordered" evidence="1">
    <location>
        <begin position="534"/>
        <end position="566"/>
    </location>
</feature>
<feature type="compositionally biased region" description="Basic and acidic residues" evidence="1">
    <location>
        <begin position="383"/>
        <end position="395"/>
    </location>
</feature>
<accession>A0A2G5BJZ3</accession>
<proteinExistence type="predicted"/>
<dbReference type="EMBL" id="KZ303487">
    <property type="protein sequence ID" value="PIA19319.1"/>
    <property type="molecule type" value="Genomic_DNA"/>
</dbReference>
<evidence type="ECO:0000256" key="2">
    <source>
        <dbReference type="SAM" id="Phobius"/>
    </source>
</evidence>
<organism evidence="3 4">
    <name type="scientific">Coemansia reversa (strain ATCC 12441 / NRRL 1564)</name>
    <dbReference type="NCBI Taxonomy" id="763665"/>
    <lineage>
        <taxon>Eukaryota</taxon>
        <taxon>Fungi</taxon>
        <taxon>Fungi incertae sedis</taxon>
        <taxon>Zoopagomycota</taxon>
        <taxon>Kickxellomycotina</taxon>
        <taxon>Kickxellomycetes</taxon>
        <taxon>Kickxellales</taxon>
        <taxon>Kickxellaceae</taxon>
        <taxon>Coemansia</taxon>
    </lineage>
</organism>
<feature type="compositionally biased region" description="Polar residues" evidence="1">
    <location>
        <begin position="57"/>
        <end position="79"/>
    </location>
</feature>
<feature type="compositionally biased region" description="Basic residues" evidence="1">
    <location>
        <begin position="150"/>
        <end position="169"/>
    </location>
</feature>
<reference evidence="3 4" key="1">
    <citation type="journal article" date="2015" name="Genome Biol. Evol.">
        <title>Phylogenomic analyses indicate that early fungi evolved digesting cell walls of algal ancestors of land plants.</title>
        <authorList>
            <person name="Chang Y."/>
            <person name="Wang S."/>
            <person name="Sekimoto S."/>
            <person name="Aerts A.L."/>
            <person name="Choi C."/>
            <person name="Clum A."/>
            <person name="LaButti K.M."/>
            <person name="Lindquist E.A."/>
            <person name="Yee Ngan C."/>
            <person name="Ohm R.A."/>
            <person name="Salamov A.A."/>
            <person name="Grigoriev I.V."/>
            <person name="Spatafora J.W."/>
            <person name="Berbee M.L."/>
        </authorList>
    </citation>
    <scope>NUCLEOTIDE SEQUENCE [LARGE SCALE GENOMIC DNA]</scope>
    <source>
        <strain evidence="3 4">NRRL 1564</strain>
    </source>
</reference>
<gene>
    <name evidence="3" type="ORF">COEREDRAFT_79263</name>
</gene>
<feature type="compositionally biased region" description="Polar residues" evidence="1">
    <location>
        <begin position="137"/>
        <end position="147"/>
    </location>
</feature>
<keyword evidence="4" id="KW-1185">Reference proteome</keyword>
<feature type="transmembrane region" description="Helical" evidence="2">
    <location>
        <begin position="490"/>
        <end position="511"/>
    </location>
</feature>
<feature type="region of interest" description="Disordered" evidence="1">
    <location>
        <begin position="377"/>
        <end position="405"/>
    </location>
</feature>
<evidence type="ECO:0000313" key="3">
    <source>
        <dbReference type="EMBL" id="PIA19319.1"/>
    </source>
</evidence>
<feature type="compositionally biased region" description="Low complexity" evidence="1">
    <location>
        <begin position="539"/>
        <end position="548"/>
    </location>
</feature>
<name>A0A2G5BJZ3_COERN</name>
<feature type="compositionally biased region" description="Basic and acidic residues" evidence="1">
    <location>
        <begin position="549"/>
        <end position="564"/>
    </location>
</feature>
<feature type="compositionally biased region" description="Polar residues" evidence="1">
    <location>
        <begin position="96"/>
        <end position="105"/>
    </location>
</feature>
<sequence>MVDSLIKDANLALNCKPDDFPCGNDNTTNIRTIDAEYEPGLQISQSSEPDETATLVMDSSSGQRSRFASVSGPTHSMSRPASCGAENLTHAAAYSPSATHGTSPRTPRGRKSRHSAMLPIPSFADDPSEADAESDSVLGSFNTVSDRQSLHRNRPRTSHYRFQRSRRRKALEYPQGQSSRGVWNIERFGSNTTGPLQWNSSETCVSPRISEPPEHQLTPMMTPVCTQSQSLAKSICTPTRESHFDPGSSFSFKGLDKLAPHADLSVRNTQDFPYLASDEQTWRQQGVYASSGFSQDHEDLFFHRGYRPDTRAVLRSASILDERMDADMASLKGDRHCLDYDYVHIREEARARSNTYTTETSLTTAVPADAYTYESLHSSQANSDRREHVPREVSRKANSIGLQPSLSSMSPLHDCAVGRATYRSASSHYMTSIHHENPHATKNIAGFLSSPLVKRGTVNSCMDVLFPDLGDSECRRGDRMVSDSRGRGTGLISMFSLLYWTLLFTLGALMLDSFLCQVAGKHVMGTVDEIAHAETNNLSSPEDTSSSESCEKEDKAEYSIEHGKTSGSTNLANTVGRFVRWYVEEPQHISASNRDYPQTQKEHPRLIRMRKASAIRGSFKHIG</sequence>
<feature type="region of interest" description="Disordered" evidence="1">
    <location>
        <begin position="56"/>
        <end position="175"/>
    </location>
</feature>
<keyword evidence="2" id="KW-1133">Transmembrane helix</keyword>
<evidence type="ECO:0000256" key="1">
    <source>
        <dbReference type="SAM" id="MobiDB-lite"/>
    </source>
</evidence>
<keyword evidence="2" id="KW-0472">Membrane</keyword>
<keyword evidence="2" id="KW-0812">Transmembrane</keyword>
<feature type="compositionally biased region" description="Polar residues" evidence="1">
    <location>
        <begin position="396"/>
        <end position="405"/>
    </location>
</feature>
<dbReference type="OrthoDB" id="2418712at2759"/>
<evidence type="ECO:0000313" key="4">
    <source>
        <dbReference type="Proteomes" id="UP000242474"/>
    </source>
</evidence>